<dbReference type="InterPro" id="IPR046878">
    <property type="entry name" value="Big_14"/>
</dbReference>
<dbReference type="Pfam" id="PF20251">
    <property type="entry name" value="Big_14"/>
    <property type="match status" value="1"/>
</dbReference>
<accession>A0A7H1DXE9</accession>
<dbReference type="EMBL" id="CP060203">
    <property type="protein sequence ID" value="QNS41657.1"/>
    <property type="molecule type" value="Genomic_DNA"/>
</dbReference>
<organism evidence="2 3">
    <name type="scientific">Chryseobacterium manosquense</name>
    <dbReference type="NCBI Taxonomy" id="2754694"/>
    <lineage>
        <taxon>Bacteria</taxon>
        <taxon>Pseudomonadati</taxon>
        <taxon>Bacteroidota</taxon>
        <taxon>Flavobacteriia</taxon>
        <taxon>Flavobacteriales</taxon>
        <taxon>Weeksellaceae</taxon>
        <taxon>Chryseobacterium group</taxon>
        <taxon>Chryseobacterium</taxon>
    </lineage>
</organism>
<evidence type="ECO:0000313" key="2">
    <source>
        <dbReference type="EMBL" id="QNS41657.1"/>
    </source>
</evidence>
<gene>
    <name evidence="2" type="ORF">H0S70_01285</name>
</gene>
<sequence>MRSLLLLLLTISYGCNKKLNPTNPSVNKYTMNENVLNRSEKTEVVLKISPKIFNYSDSKKEGTYKLINNTENQILYSSDFIIEKFNDEKWLKQALDPKLVFGEINYSLEKKTSKSYPLFLITFMKNKQLEKGLYRIGKKVWISENPKDVRYVYDEFLIE</sequence>
<keyword evidence="3" id="KW-1185">Reference proteome</keyword>
<reference evidence="2 3" key="1">
    <citation type="submission" date="2020-07" db="EMBL/GenBank/DDBJ databases">
        <title>Complete genome and description of Chryseobacterium manosquense strain Marseille-Q2069 sp. nov.</title>
        <authorList>
            <person name="Boxberger M."/>
        </authorList>
    </citation>
    <scope>NUCLEOTIDE SEQUENCE [LARGE SCALE GENOMIC DNA]</scope>
    <source>
        <strain evidence="2 3">Marseille-Q2069</strain>
    </source>
</reference>
<name>A0A7H1DXE9_9FLAO</name>
<protein>
    <recommendedName>
        <fullName evidence="1">Bacterial Ig-like domain-containing protein</fullName>
    </recommendedName>
</protein>
<evidence type="ECO:0000313" key="3">
    <source>
        <dbReference type="Proteomes" id="UP000516438"/>
    </source>
</evidence>
<dbReference type="Proteomes" id="UP000516438">
    <property type="component" value="Chromosome"/>
</dbReference>
<dbReference type="KEGG" id="cmaq:H0S70_01285"/>
<feature type="domain" description="Bacterial Ig-like" evidence="1">
    <location>
        <begin position="46"/>
        <end position="144"/>
    </location>
</feature>
<dbReference type="RefSeq" id="WP_188321413.1">
    <property type="nucleotide sequence ID" value="NZ_CP060203.1"/>
</dbReference>
<proteinExistence type="predicted"/>
<evidence type="ECO:0000259" key="1">
    <source>
        <dbReference type="Pfam" id="PF20251"/>
    </source>
</evidence>
<dbReference type="PROSITE" id="PS51257">
    <property type="entry name" value="PROKAR_LIPOPROTEIN"/>
    <property type="match status" value="1"/>
</dbReference>
<dbReference type="AlphaFoldDB" id="A0A7H1DXE9"/>